<comment type="caution">
    <text evidence="9">The sequence shown here is derived from an EMBL/GenBank/DDBJ whole genome shotgun (WGS) entry which is preliminary data.</text>
</comment>
<dbReference type="GO" id="GO:0003676">
    <property type="term" value="F:nucleic acid binding"/>
    <property type="evidence" value="ECO:0007669"/>
    <property type="project" value="InterPro"/>
</dbReference>
<evidence type="ECO:0000259" key="8">
    <source>
        <dbReference type="Pfam" id="PF17768"/>
    </source>
</evidence>
<sequence>MKLDIKRTIKKETNITTIVDYLLQDRKIPDIKSFINPQLPENIHLSSFFKNSKEYQSSFGKIIKLLKEIQKKEKTIVVYTDYDADGITGGAILWETLHLLGFKVMPYVPDRKTEGYGFSKKGIDNIKKQFDPALIISVDHGIVAHEQIAYAKSIGMPVIVTDHHQKLDKKHDDALAVFHTDKLSGSGVAYFFSKEIFNKLKQFNHRTIEQLNNNFLTDYLGLASIGTIADLVPLVGPSRSIVKYGLEQLSKTKRLGISHLLKETKIDGKDLSPYEVGFIIAPRINAFGRLTHAIDALRLLCTVNVEKAVALAKKAGETNKQRQELVTEAIKEAEKMVSSTSLGASNQKLIILYSDHWEEGIIGLIASKIVEKFYRPAVIMTKSDGFYKGSARSISGFDITAFLRSLSKYLVDIGGHQAAAGFTIKESDIEIFIKEAQKKAKKHISNNDLIPRLEVDMELLLQQTSLKLVQELQRLEPFGVGNRRPLFYSIGQISDARLFGSKSNHLKLQIKSNDSSPLEIIFFNQGDRFSELSIDKKIGIVYSLEIDSWDGRMKVRGMGKYIQLL</sequence>
<feature type="domain" description="DHHA1" evidence="7">
    <location>
        <begin position="346"/>
        <end position="441"/>
    </location>
</feature>
<dbReference type="InterPro" id="IPR004610">
    <property type="entry name" value="RecJ"/>
</dbReference>
<reference evidence="9 10" key="1">
    <citation type="journal article" date="2016" name="Nat. Commun.">
        <title>Thousands of microbial genomes shed light on interconnected biogeochemical processes in an aquifer system.</title>
        <authorList>
            <person name="Anantharaman K."/>
            <person name="Brown C.T."/>
            <person name="Hug L.A."/>
            <person name="Sharon I."/>
            <person name="Castelle C.J."/>
            <person name="Probst A.J."/>
            <person name="Thomas B.C."/>
            <person name="Singh A."/>
            <person name="Wilkins M.J."/>
            <person name="Karaoz U."/>
            <person name="Brodie E.L."/>
            <person name="Williams K.H."/>
            <person name="Hubbard S.S."/>
            <person name="Banfield J.F."/>
        </authorList>
    </citation>
    <scope>NUCLEOTIDE SEQUENCE [LARGE SCALE GENOMIC DNA]</scope>
</reference>
<dbReference type="EMBL" id="MGAV01000011">
    <property type="protein sequence ID" value="OGK55103.1"/>
    <property type="molecule type" value="Genomic_DNA"/>
</dbReference>
<dbReference type="Pfam" id="PF01368">
    <property type="entry name" value="DHH"/>
    <property type="match status" value="1"/>
</dbReference>
<organism evidence="9 10">
    <name type="scientific">Candidatus Roizmanbacteria bacterium RIFCSPLOWO2_02_FULL_36_11</name>
    <dbReference type="NCBI Taxonomy" id="1802071"/>
    <lineage>
        <taxon>Bacteria</taxon>
        <taxon>Candidatus Roizmaniibacteriota</taxon>
    </lineage>
</organism>
<evidence type="ECO:0000256" key="4">
    <source>
        <dbReference type="ARBA" id="ARBA00022801"/>
    </source>
</evidence>
<evidence type="ECO:0000256" key="1">
    <source>
        <dbReference type="ARBA" id="ARBA00005915"/>
    </source>
</evidence>
<dbReference type="InterPro" id="IPR001667">
    <property type="entry name" value="DDH_dom"/>
</dbReference>
<evidence type="ECO:0000259" key="6">
    <source>
        <dbReference type="Pfam" id="PF01368"/>
    </source>
</evidence>
<dbReference type="InterPro" id="IPR038763">
    <property type="entry name" value="DHH_sf"/>
</dbReference>
<keyword evidence="5 9" id="KW-0269">Exonuclease</keyword>
<dbReference type="InterPro" id="IPR041122">
    <property type="entry name" value="RecJ_OB"/>
</dbReference>
<protein>
    <recommendedName>
        <fullName evidence="2">Single-stranded-DNA-specific exonuclease RecJ</fullName>
    </recommendedName>
</protein>
<dbReference type="GO" id="GO:0006310">
    <property type="term" value="P:DNA recombination"/>
    <property type="evidence" value="ECO:0007669"/>
    <property type="project" value="InterPro"/>
</dbReference>
<dbReference type="PANTHER" id="PTHR30255:SF2">
    <property type="entry name" value="SINGLE-STRANDED-DNA-SPECIFIC EXONUCLEASE RECJ"/>
    <property type="match status" value="1"/>
</dbReference>
<feature type="domain" description="DDH" evidence="6">
    <location>
        <begin position="76"/>
        <end position="203"/>
    </location>
</feature>
<dbReference type="GO" id="GO:0008409">
    <property type="term" value="F:5'-3' exonuclease activity"/>
    <property type="evidence" value="ECO:0007669"/>
    <property type="project" value="InterPro"/>
</dbReference>
<evidence type="ECO:0000256" key="3">
    <source>
        <dbReference type="ARBA" id="ARBA00022722"/>
    </source>
</evidence>
<gene>
    <name evidence="9" type="ORF">A3H78_03920</name>
</gene>
<keyword evidence="3" id="KW-0540">Nuclease</keyword>
<dbReference type="Proteomes" id="UP000177418">
    <property type="component" value="Unassembled WGS sequence"/>
</dbReference>
<dbReference type="SUPFAM" id="SSF64182">
    <property type="entry name" value="DHH phosphoesterases"/>
    <property type="match status" value="1"/>
</dbReference>
<dbReference type="InterPro" id="IPR003156">
    <property type="entry name" value="DHHA1_dom"/>
</dbReference>
<dbReference type="GO" id="GO:0006281">
    <property type="term" value="P:DNA repair"/>
    <property type="evidence" value="ECO:0007669"/>
    <property type="project" value="InterPro"/>
</dbReference>
<evidence type="ECO:0000256" key="5">
    <source>
        <dbReference type="ARBA" id="ARBA00022839"/>
    </source>
</evidence>
<accession>A0A1F7JHK1</accession>
<dbReference type="Gene3D" id="3.90.1640.30">
    <property type="match status" value="1"/>
</dbReference>
<dbReference type="Pfam" id="PF17768">
    <property type="entry name" value="RecJ_OB"/>
    <property type="match status" value="1"/>
</dbReference>
<feature type="domain" description="RecJ OB" evidence="8">
    <location>
        <begin position="455"/>
        <end position="555"/>
    </location>
</feature>
<dbReference type="InterPro" id="IPR051673">
    <property type="entry name" value="SSDNA_exonuclease_RecJ"/>
</dbReference>
<dbReference type="NCBIfam" id="TIGR00644">
    <property type="entry name" value="recJ"/>
    <property type="match status" value="1"/>
</dbReference>
<dbReference type="Pfam" id="PF02272">
    <property type="entry name" value="DHHA1"/>
    <property type="match status" value="1"/>
</dbReference>
<evidence type="ECO:0000259" key="7">
    <source>
        <dbReference type="Pfam" id="PF02272"/>
    </source>
</evidence>
<dbReference type="Gene3D" id="3.10.310.30">
    <property type="match status" value="1"/>
</dbReference>
<name>A0A1F7JHK1_9BACT</name>
<evidence type="ECO:0000313" key="10">
    <source>
        <dbReference type="Proteomes" id="UP000177418"/>
    </source>
</evidence>
<comment type="similarity">
    <text evidence="1">Belongs to the RecJ family.</text>
</comment>
<keyword evidence="4" id="KW-0378">Hydrolase</keyword>
<evidence type="ECO:0000313" key="9">
    <source>
        <dbReference type="EMBL" id="OGK55103.1"/>
    </source>
</evidence>
<evidence type="ECO:0000256" key="2">
    <source>
        <dbReference type="ARBA" id="ARBA00019841"/>
    </source>
</evidence>
<dbReference type="AlphaFoldDB" id="A0A1F7JHK1"/>
<proteinExistence type="inferred from homology"/>
<dbReference type="PANTHER" id="PTHR30255">
    <property type="entry name" value="SINGLE-STRANDED-DNA-SPECIFIC EXONUCLEASE RECJ"/>
    <property type="match status" value="1"/>
</dbReference>